<evidence type="ECO:0000313" key="3">
    <source>
        <dbReference type="Proteomes" id="UP001165060"/>
    </source>
</evidence>
<dbReference type="InterPro" id="IPR039730">
    <property type="entry name" value="Jlp2/Ccd25"/>
</dbReference>
<dbReference type="InterPro" id="IPR008532">
    <property type="entry name" value="NFACT_RNA-bd"/>
</dbReference>
<feature type="domain" description="NFACT RNA-binding" evidence="1">
    <location>
        <begin position="24"/>
        <end position="128"/>
    </location>
</feature>
<feature type="non-terminal residue" evidence="2">
    <location>
        <position position="203"/>
    </location>
</feature>
<dbReference type="PANTHER" id="PTHR13049:SF5">
    <property type="entry name" value="COILED-COIL DOMAIN-CONTAINING PROTEIN 25"/>
    <property type="match status" value="1"/>
</dbReference>
<dbReference type="Proteomes" id="UP001165060">
    <property type="component" value="Unassembled WGS sequence"/>
</dbReference>
<accession>A0ABQ6MHX9</accession>
<keyword evidence="3" id="KW-1185">Reference proteome</keyword>
<organism evidence="2 3">
    <name type="scientific">Tetraparma gracilis</name>
    <dbReference type="NCBI Taxonomy" id="2962635"/>
    <lineage>
        <taxon>Eukaryota</taxon>
        <taxon>Sar</taxon>
        <taxon>Stramenopiles</taxon>
        <taxon>Ochrophyta</taxon>
        <taxon>Bolidophyceae</taxon>
        <taxon>Parmales</taxon>
        <taxon>Triparmaceae</taxon>
        <taxon>Tetraparma</taxon>
    </lineage>
</organism>
<gene>
    <name evidence="2" type="ORF">TeGR_g9482</name>
</gene>
<evidence type="ECO:0000313" key="2">
    <source>
        <dbReference type="EMBL" id="GMI26518.1"/>
    </source>
</evidence>
<dbReference type="EMBL" id="BRYB01002853">
    <property type="protein sequence ID" value="GMI26518.1"/>
    <property type="molecule type" value="Genomic_DNA"/>
</dbReference>
<proteinExistence type="predicted"/>
<reference evidence="2 3" key="1">
    <citation type="journal article" date="2023" name="Commun. Biol.">
        <title>Genome analysis of Parmales, the sister group of diatoms, reveals the evolutionary specialization of diatoms from phago-mixotrophs to photoautotrophs.</title>
        <authorList>
            <person name="Ban H."/>
            <person name="Sato S."/>
            <person name="Yoshikawa S."/>
            <person name="Yamada K."/>
            <person name="Nakamura Y."/>
            <person name="Ichinomiya M."/>
            <person name="Sato N."/>
            <person name="Blanc-Mathieu R."/>
            <person name="Endo H."/>
            <person name="Kuwata A."/>
            <person name="Ogata H."/>
        </authorList>
    </citation>
    <scope>NUCLEOTIDE SEQUENCE [LARGE SCALE GENOMIC DNA]</scope>
</reference>
<protein>
    <recommendedName>
        <fullName evidence="1">NFACT RNA-binding domain-containing protein</fullName>
    </recommendedName>
</protein>
<sequence>MVFTYSSARTASLPHPSTHPGTHTAALFYMGLDKHENEQLIRTGVPTDVWFHVDSLSSAHVYLRLPSAEPALALDDIPEETLEDMCQLVKNNSIAGCKLAATQVVYCFHSNLEKQLQGMDVGTVGFKDRKKCRFRKVTKDKGIVKRLEKSKALADWDYDAVKAEWVEGERLRLKAISRARYLAENPGEAAAEPAKQKGGEGMS</sequence>
<comment type="caution">
    <text evidence="2">The sequence shown here is derived from an EMBL/GenBank/DDBJ whole genome shotgun (WGS) entry which is preliminary data.</text>
</comment>
<dbReference type="Pfam" id="PF05670">
    <property type="entry name" value="NFACT-R_1"/>
    <property type="match status" value="1"/>
</dbReference>
<name>A0ABQ6MHX9_9STRA</name>
<dbReference type="PANTHER" id="PTHR13049">
    <property type="entry name" value="DUF814-RELATED"/>
    <property type="match status" value="1"/>
</dbReference>
<evidence type="ECO:0000259" key="1">
    <source>
        <dbReference type="Pfam" id="PF05670"/>
    </source>
</evidence>